<dbReference type="EMBL" id="CAMXCT010004334">
    <property type="protein sequence ID" value="CAI4008607.1"/>
    <property type="molecule type" value="Genomic_DNA"/>
</dbReference>
<dbReference type="Pfam" id="PF13894">
    <property type="entry name" value="zf-C2H2_4"/>
    <property type="match status" value="1"/>
</dbReference>
<dbReference type="InterPro" id="IPR036236">
    <property type="entry name" value="Znf_C2H2_sf"/>
</dbReference>
<keyword evidence="1" id="KW-0862">Zinc</keyword>
<evidence type="ECO:0000313" key="5">
    <source>
        <dbReference type="Proteomes" id="UP001152797"/>
    </source>
</evidence>
<dbReference type="GO" id="GO:0008270">
    <property type="term" value="F:zinc ion binding"/>
    <property type="evidence" value="ECO:0007669"/>
    <property type="project" value="UniProtKB-KW"/>
</dbReference>
<evidence type="ECO:0000313" key="4">
    <source>
        <dbReference type="EMBL" id="CAL4795919.1"/>
    </source>
</evidence>
<dbReference type="PROSITE" id="PS00028">
    <property type="entry name" value="ZINC_FINGER_C2H2_1"/>
    <property type="match status" value="2"/>
</dbReference>
<proteinExistence type="predicted"/>
<dbReference type="Pfam" id="PF12874">
    <property type="entry name" value="zf-met"/>
    <property type="match status" value="1"/>
</dbReference>
<gene>
    <name evidence="3" type="ORF">C1SCF055_LOCUS34033</name>
</gene>
<dbReference type="Gene3D" id="3.30.160.60">
    <property type="entry name" value="Classic Zinc Finger"/>
    <property type="match status" value="1"/>
</dbReference>
<dbReference type="Proteomes" id="UP001152797">
    <property type="component" value="Unassembled WGS sequence"/>
</dbReference>
<organism evidence="3">
    <name type="scientific">Cladocopium goreaui</name>
    <dbReference type="NCBI Taxonomy" id="2562237"/>
    <lineage>
        <taxon>Eukaryota</taxon>
        <taxon>Sar</taxon>
        <taxon>Alveolata</taxon>
        <taxon>Dinophyceae</taxon>
        <taxon>Suessiales</taxon>
        <taxon>Symbiodiniaceae</taxon>
        <taxon>Cladocopium</taxon>
    </lineage>
</organism>
<sequence>MACRICNNKAAGDCDYDLCGRCCNYGACHRHGWFEYECGTCFRLFQNQNNLNQHMQTHKPRDKLCPVCGQVSFKSTSGVTLHVESGYCAGCGEWGKKLVRDFMKENVPEFYAPAICDRSDSNDSNEDPYCRSCDRSFKSMGALLQHMEAKHDSRVGVPRLRLAY</sequence>
<dbReference type="SMART" id="SM00355">
    <property type="entry name" value="ZnF_C2H2"/>
    <property type="match status" value="2"/>
</dbReference>
<dbReference type="PROSITE" id="PS50157">
    <property type="entry name" value="ZINC_FINGER_C2H2_2"/>
    <property type="match status" value="1"/>
</dbReference>
<evidence type="ECO:0000256" key="1">
    <source>
        <dbReference type="PROSITE-ProRule" id="PRU00042"/>
    </source>
</evidence>
<accession>A0A9P1GFD4</accession>
<dbReference type="EMBL" id="CAMXCT030004334">
    <property type="protein sequence ID" value="CAL4795919.1"/>
    <property type="molecule type" value="Genomic_DNA"/>
</dbReference>
<dbReference type="OrthoDB" id="439337at2759"/>
<name>A0A9P1GFD4_9DINO</name>
<dbReference type="AlphaFoldDB" id="A0A9P1GFD4"/>
<protein>
    <submittedName>
        <fullName evidence="4">C2H2-type domain-containing protein</fullName>
    </submittedName>
</protein>
<keyword evidence="5" id="KW-1185">Reference proteome</keyword>
<reference evidence="4 5" key="2">
    <citation type="submission" date="2024-05" db="EMBL/GenBank/DDBJ databases">
        <authorList>
            <person name="Chen Y."/>
            <person name="Shah S."/>
            <person name="Dougan E. K."/>
            <person name="Thang M."/>
            <person name="Chan C."/>
        </authorList>
    </citation>
    <scope>NUCLEOTIDE SEQUENCE [LARGE SCALE GENOMIC DNA]</scope>
</reference>
<comment type="caution">
    <text evidence="3">The sequence shown here is derived from an EMBL/GenBank/DDBJ whole genome shotgun (WGS) entry which is preliminary data.</text>
</comment>
<evidence type="ECO:0000259" key="2">
    <source>
        <dbReference type="PROSITE" id="PS50157"/>
    </source>
</evidence>
<reference evidence="3" key="1">
    <citation type="submission" date="2022-10" db="EMBL/GenBank/DDBJ databases">
        <authorList>
            <person name="Chen Y."/>
            <person name="Dougan E. K."/>
            <person name="Chan C."/>
            <person name="Rhodes N."/>
            <person name="Thang M."/>
        </authorList>
    </citation>
    <scope>NUCLEOTIDE SEQUENCE</scope>
</reference>
<dbReference type="InterPro" id="IPR013087">
    <property type="entry name" value="Znf_C2H2_type"/>
</dbReference>
<evidence type="ECO:0000313" key="3">
    <source>
        <dbReference type="EMBL" id="CAI4008607.1"/>
    </source>
</evidence>
<keyword evidence="1" id="KW-0479">Metal-binding</keyword>
<dbReference type="SUPFAM" id="SSF57667">
    <property type="entry name" value="beta-beta-alpha zinc fingers"/>
    <property type="match status" value="1"/>
</dbReference>
<keyword evidence="1" id="KW-0863">Zinc-finger</keyword>
<dbReference type="EMBL" id="CAMXCT020004334">
    <property type="protein sequence ID" value="CAL1161982.1"/>
    <property type="molecule type" value="Genomic_DNA"/>
</dbReference>
<feature type="domain" description="C2H2-type" evidence="2">
    <location>
        <begin position="36"/>
        <end position="63"/>
    </location>
</feature>